<dbReference type="PANTHER" id="PTHR43848">
    <property type="entry name" value="PUTRESCINE TRANSPORT SYSTEM PERMEASE PROTEIN POTI"/>
    <property type="match status" value="1"/>
</dbReference>
<evidence type="ECO:0000256" key="1">
    <source>
        <dbReference type="ARBA" id="ARBA00004429"/>
    </source>
</evidence>
<evidence type="ECO:0000256" key="6">
    <source>
        <dbReference type="ARBA" id="ARBA00022692"/>
    </source>
</evidence>
<organism evidence="14 15">
    <name type="scientific">Leucobacter massiliensis</name>
    <dbReference type="NCBI Taxonomy" id="1686285"/>
    <lineage>
        <taxon>Bacteria</taxon>
        <taxon>Bacillati</taxon>
        <taxon>Actinomycetota</taxon>
        <taxon>Actinomycetes</taxon>
        <taxon>Micrococcales</taxon>
        <taxon>Microbacteriaceae</taxon>
        <taxon>Leucobacter</taxon>
    </lineage>
</organism>
<evidence type="ECO:0000259" key="13">
    <source>
        <dbReference type="PROSITE" id="PS50928"/>
    </source>
</evidence>
<dbReference type="PANTHER" id="PTHR43848:SF5">
    <property type="entry name" value="SPERMIDINE_PUTRESCINE TRANSPORT SYSTEM PERMEASE PROTEIN POTC"/>
    <property type="match status" value="1"/>
</dbReference>
<feature type="transmembrane region" description="Helical" evidence="11">
    <location>
        <begin position="210"/>
        <end position="229"/>
    </location>
</feature>
<keyword evidence="3 11" id="KW-0813">Transport</keyword>
<comment type="similarity">
    <text evidence="2">Belongs to the binding-protein-dependent transport system permease family. CysTW subfamily.</text>
</comment>
<feature type="region of interest" description="Disordered" evidence="12">
    <location>
        <begin position="1"/>
        <end position="27"/>
    </location>
</feature>
<keyword evidence="5" id="KW-0997">Cell inner membrane</keyword>
<evidence type="ECO:0000256" key="4">
    <source>
        <dbReference type="ARBA" id="ARBA00022475"/>
    </source>
</evidence>
<dbReference type="AlphaFoldDB" id="A0A2S9QSB9"/>
<keyword evidence="8 11" id="KW-0472">Membrane</keyword>
<evidence type="ECO:0000256" key="9">
    <source>
        <dbReference type="ARBA" id="ARBA00037216"/>
    </source>
</evidence>
<dbReference type="SUPFAM" id="SSF161098">
    <property type="entry name" value="MetI-like"/>
    <property type="match status" value="1"/>
</dbReference>
<dbReference type="Proteomes" id="UP000238650">
    <property type="component" value="Unassembled WGS sequence"/>
</dbReference>
<evidence type="ECO:0000313" key="15">
    <source>
        <dbReference type="Proteomes" id="UP000238650"/>
    </source>
</evidence>
<sequence>MARSRPVRDASPEEAAAPSPGPRPPVRRPARALRLRDFPGVAPVAVFGIVFLYLPILITTVYAFNDGDSALVWRGFSLRWFGEVAQNANLVNSLVVSLQIAIVATLVSTVFAILFALSVDQLRARGSGIATAVLAAPLVIPEIVLAVATLGFIRMIGLQPGLLALMLAHTSFCIPFALMPVRARLKGLGGSYFEAATDLGASTWQMFRRITLPLLVPGIISGAVLAFVISLDDFIISNFLSASGATPLPVFLFSLIRRGASPAVNVIATLLLVLAIVVTTITFLQSQRRSRQHA</sequence>
<dbReference type="InterPro" id="IPR051789">
    <property type="entry name" value="Bact_Polyamine_Transport"/>
</dbReference>
<dbReference type="OrthoDB" id="9810794at2"/>
<dbReference type="InterPro" id="IPR035906">
    <property type="entry name" value="MetI-like_sf"/>
</dbReference>
<keyword evidence="6 11" id="KW-0812">Transmembrane</keyword>
<evidence type="ECO:0000256" key="11">
    <source>
        <dbReference type="RuleBase" id="RU363032"/>
    </source>
</evidence>
<evidence type="ECO:0000256" key="2">
    <source>
        <dbReference type="ARBA" id="ARBA00007069"/>
    </source>
</evidence>
<feature type="transmembrane region" description="Helical" evidence="11">
    <location>
        <begin position="96"/>
        <end position="117"/>
    </location>
</feature>
<dbReference type="CDD" id="cd06261">
    <property type="entry name" value="TM_PBP2"/>
    <property type="match status" value="1"/>
</dbReference>
<dbReference type="EMBL" id="MWZD01000012">
    <property type="protein sequence ID" value="PRI12485.1"/>
    <property type="molecule type" value="Genomic_DNA"/>
</dbReference>
<dbReference type="Pfam" id="PF00528">
    <property type="entry name" value="BPD_transp_1"/>
    <property type="match status" value="1"/>
</dbReference>
<reference evidence="14 15" key="1">
    <citation type="journal article" date="2017" name="New Microbes New Infect">
        <title>Genome sequence of 'Leucobacter massiliensis' sp. nov. isolated from human pharynx after travel to the 2014 Hajj.</title>
        <authorList>
            <person name="Leangapichart T."/>
            <person name="Gautret P."/>
            <person name="Nguyen T.T."/>
            <person name="Armstrong N."/>
            <person name="Rolain J.M."/>
        </authorList>
    </citation>
    <scope>NUCLEOTIDE SEQUENCE [LARGE SCALE GENOMIC DNA]</scope>
    <source>
        <strain evidence="14 15">122RC15</strain>
    </source>
</reference>
<evidence type="ECO:0000256" key="5">
    <source>
        <dbReference type="ARBA" id="ARBA00022519"/>
    </source>
</evidence>
<dbReference type="GO" id="GO:0055085">
    <property type="term" value="P:transmembrane transport"/>
    <property type="evidence" value="ECO:0007669"/>
    <property type="project" value="InterPro"/>
</dbReference>
<feature type="transmembrane region" description="Helical" evidence="11">
    <location>
        <begin position="162"/>
        <end position="181"/>
    </location>
</feature>
<dbReference type="GO" id="GO:0005886">
    <property type="term" value="C:plasma membrane"/>
    <property type="evidence" value="ECO:0007669"/>
    <property type="project" value="UniProtKB-SubCell"/>
</dbReference>
<proteinExistence type="inferred from homology"/>
<keyword evidence="4" id="KW-1003">Cell membrane</keyword>
<keyword evidence="15" id="KW-1185">Reference proteome</keyword>
<protein>
    <recommendedName>
        <fullName evidence="10">Spermidine/putrescine transport system permease protein PotC</fullName>
    </recommendedName>
</protein>
<feature type="domain" description="ABC transmembrane type-1" evidence="13">
    <location>
        <begin position="94"/>
        <end position="282"/>
    </location>
</feature>
<feature type="transmembrane region" description="Helical" evidence="11">
    <location>
        <begin position="263"/>
        <end position="284"/>
    </location>
</feature>
<evidence type="ECO:0000256" key="12">
    <source>
        <dbReference type="SAM" id="MobiDB-lite"/>
    </source>
</evidence>
<feature type="transmembrane region" description="Helical" evidence="11">
    <location>
        <begin position="129"/>
        <end position="156"/>
    </location>
</feature>
<keyword evidence="7 11" id="KW-1133">Transmembrane helix</keyword>
<dbReference type="Gene3D" id="1.10.3720.10">
    <property type="entry name" value="MetI-like"/>
    <property type="match status" value="1"/>
</dbReference>
<feature type="compositionally biased region" description="Basic and acidic residues" evidence="12">
    <location>
        <begin position="1"/>
        <end position="11"/>
    </location>
</feature>
<evidence type="ECO:0000256" key="10">
    <source>
        <dbReference type="ARBA" id="ARBA00039580"/>
    </source>
</evidence>
<comment type="caution">
    <text evidence="14">The sequence shown here is derived from an EMBL/GenBank/DDBJ whole genome shotgun (WGS) entry which is preliminary data.</text>
</comment>
<dbReference type="InterPro" id="IPR000515">
    <property type="entry name" value="MetI-like"/>
</dbReference>
<gene>
    <name evidence="14" type="ORF">B4915_01490</name>
</gene>
<evidence type="ECO:0000256" key="7">
    <source>
        <dbReference type="ARBA" id="ARBA00022989"/>
    </source>
</evidence>
<evidence type="ECO:0000313" key="14">
    <source>
        <dbReference type="EMBL" id="PRI12485.1"/>
    </source>
</evidence>
<feature type="transmembrane region" description="Helical" evidence="11">
    <location>
        <begin position="41"/>
        <end position="64"/>
    </location>
</feature>
<feature type="transmembrane region" description="Helical" evidence="11">
    <location>
        <begin position="235"/>
        <end position="256"/>
    </location>
</feature>
<comment type="function">
    <text evidence="9">Required for the activity of the bacterial periplasmic transport system of putrescine and spermidine.</text>
</comment>
<dbReference type="PROSITE" id="PS50928">
    <property type="entry name" value="ABC_TM1"/>
    <property type="match status" value="1"/>
</dbReference>
<evidence type="ECO:0000256" key="8">
    <source>
        <dbReference type="ARBA" id="ARBA00023136"/>
    </source>
</evidence>
<comment type="subcellular location">
    <subcellularLocation>
        <location evidence="1">Cell inner membrane</location>
        <topology evidence="1">Multi-pass membrane protein</topology>
    </subcellularLocation>
    <subcellularLocation>
        <location evidence="11">Cell membrane</location>
        <topology evidence="11">Multi-pass membrane protein</topology>
    </subcellularLocation>
</comment>
<evidence type="ECO:0000256" key="3">
    <source>
        <dbReference type="ARBA" id="ARBA00022448"/>
    </source>
</evidence>
<name>A0A2S9QSB9_9MICO</name>
<accession>A0A2S9QSB9</accession>